<feature type="transmembrane region" description="Helical" evidence="9">
    <location>
        <begin position="174"/>
        <end position="192"/>
    </location>
</feature>
<keyword evidence="12" id="KW-1185">Reference proteome</keyword>
<evidence type="ECO:0000256" key="3">
    <source>
        <dbReference type="ARBA" id="ARBA00022448"/>
    </source>
</evidence>
<dbReference type="Pfam" id="PF01490">
    <property type="entry name" value="Aa_trans"/>
    <property type="match status" value="1"/>
</dbReference>
<evidence type="ECO:0000256" key="2">
    <source>
        <dbReference type="ARBA" id="ARBA00008066"/>
    </source>
</evidence>
<evidence type="ECO:0000256" key="7">
    <source>
        <dbReference type="ARBA" id="ARBA00023136"/>
    </source>
</evidence>
<feature type="transmembrane region" description="Helical" evidence="9">
    <location>
        <begin position="334"/>
        <end position="352"/>
    </location>
</feature>
<dbReference type="Proteomes" id="UP001530400">
    <property type="component" value="Unassembled WGS sequence"/>
</dbReference>
<dbReference type="EMBL" id="JALLPJ020000644">
    <property type="protein sequence ID" value="KAL3786576.1"/>
    <property type="molecule type" value="Genomic_DNA"/>
</dbReference>
<evidence type="ECO:0000256" key="9">
    <source>
        <dbReference type="SAM" id="Phobius"/>
    </source>
</evidence>
<feature type="compositionally biased region" description="Polar residues" evidence="8">
    <location>
        <begin position="529"/>
        <end position="543"/>
    </location>
</feature>
<feature type="region of interest" description="Disordered" evidence="8">
    <location>
        <begin position="1"/>
        <end position="20"/>
    </location>
</feature>
<feature type="transmembrane region" description="Helical" evidence="9">
    <location>
        <begin position="282"/>
        <end position="305"/>
    </location>
</feature>
<protein>
    <recommendedName>
        <fullName evidence="10">Amino acid transporter transmembrane domain-containing protein</fullName>
    </recommendedName>
</protein>
<dbReference type="GO" id="GO:0016020">
    <property type="term" value="C:membrane"/>
    <property type="evidence" value="ECO:0007669"/>
    <property type="project" value="UniProtKB-SubCell"/>
</dbReference>
<reference evidence="11 12" key="1">
    <citation type="submission" date="2024-10" db="EMBL/GenBank/DDBJ databases">
        <title>Updated reference genomes for cyclostephanoid diatoms.</title>
        <authorList>
            <person name="Roberts W.R."/>
            <person name="Alverson A.J."/>
        </authorList>
    </citation>
    <scope>NUCLEOTIDE SEQUENCE [LARGE SCALE GENOMIC DNA]</scope>
    <source>
        <strain evidence="11 12">AJA010-31</strain>
    </source>
</reference>
<keyword evidence="7 9" id="KW-0472">Membrane</keyword>
<evidence type="ECO:0000313" key="11">
    <source>
        <dbReference type="EMBL" id="KAL3786576.1"/>
    </source>
</evidence>
<evidence type="ECO:0000259" key="10">
    <source>
        <dbReference type="Pfam" id="PF01490"/>
    </source>
</evidence>
<organism evidence="11 12">
    <name type="scientific">Cyclotella atomus</name>
    <dbReference type="NCBI Taxonomy" id="382360"/>
    <lineage>
        <taxon>Eukaryota</taxon>
        <taxon>Sar</taxon>
        <taxon>Stramenopiles</taxon>
        <taxon>Ochrophyta</taxon>
        <taxon>Bacillariophyta</taxon>
        <taxon>Coscinodiscophyceae</taxon>
        <taxon>Thalassiosirophycidae</taxon>
        <taxon>Stephanodiscales</taxon>
        <taxon>Stephanodiscaceae</taxon>
        <taxon>Cyclotella</taxon>
    </lineage>
</organism>
<feature type="transmembrane region" description="Helical" evidence="9">
    <location>
        <begin position="134"/>
        <end position="154"/>
    </location>
</feature>
<keyword evidence="5" id="KW-0029">Amino-acid transport</keyword>
<dbReference type="PANTHER" id="PTHR22950">
    <property type="entry name" value="AMINO ACID TRANSPORTER"/>
    <property type="match status" value="1"/>
</dbReference>
<feature type="transmembrane region" description="Helical" evidence="9">
    <location>
        <begin position="91"/>
        <end position="113"/>
    </location>
</feature>
<dbReference type="InterPro" id="IPR013057">
    <property type="entry name" value="AA_transpt_TM"/>
</dbReference>
<comment type="caution">
    <text evidence="11">The sequence shown here is derived from an EMBL/GenBank/DDBJ whole genome shotgun (WGS) entry which is preliminary data.</text>
</comment>
<name>A0ABD3PH18_9STRA</name>
<proteinExistence type="inferred from homology"/>
<evidence type="ECO:0000256" key="4">
    <source>
        <dbReference type="ARBA" id="ARBA00022692"/>
    </source>
</evidence>
<dbReference type="PANTHER" id="PTHR22950:SF458">
    <property type="entry name" value="SODIUM-COUPLED NEUTRAL AMINO ACID TRANSPORTER 11-RELATED"/>
    <property type="match status" value="1"/>
</dbReference>
<dbReference type="GO" id="GO:0006865">
    <property type="term" value="P:amino acid transport"/>
    <property type="evidence" value="ECO:0007669"/>
    <property type="project" value="UniProtKB-KW"/>
</dbReference>
<gene>
    <name evidence="11" type="ORF">ACHAWO_000730</name>
</gene>
<accession>A0ABD3PH18</accession>
<evidence type="ECO:0000313" key="12">
    <source>
        <dbReference type="Proteomes" id="UP001530400"/>
    </source>
</evidence>
<comment type="subcellular location">
    <subcellularLocation>
        <location evidence="1">Membrane</location>
        <topology evidence="1">Multi-pass membrane protein</topology>
    </subcellularLocation>
</comment>
<evidence type="ECO:0000256" key="6">
    <source>
        <dbReference type="ARBA" id="ARBA00022989"/>
    </source>
</evidence>
<keyword evidence="6 9" id="KW-1133">Transmembrane helix</keyword>
<evidence type="ECO:0000256" key="5">
    <source>
        <dbReference type="ARBA" id="ARBA00022970"/>
    </source>
</evidence>
<comment type="similarity">
    <text evidence="2">Belongs to the amino acid/polyamine transporter 2 family.</text>
</comment>
<evidence type="ECO:0000256" key="1">
    <source>
        <dbReference type="ARBA" id="ARBA00004141"/>
    </source>
</evidence>
<sequence length="589" mass="64210">MKDTNCPKPSLPPKSPFLAPRRISSGILSSNSDHDDKSPFSIASHRSIIDNGTVIEPEHKSTLVGCTSNLITAIVGAGIIGIPYAMRETGLVAGILLIIFSGAVGCKSLRLLVETAKHVDATSYEILCEATFGGVGWILCNSNMFLMSWGPMLSYMMIVKDTAPIVLGFESEEGQNMILIICSVGIMLPLSLQRDIADLAKTSQICVIFDVFLVAMIAYYSPTSESITQNNGLLYILYNSTFRPSTCFIGLGIISFAFSCQHSSLIIAGSLENPTVARWQKVTASALGICSILAIVMGSFGYIGFMELTEGDIFNNFPLPSEGSDSIELATAKAINVARGVLCGIMFFVYPLESYVARHVIMANLFRGRDAHEGDDHAVLDRWDRRVTTTIMLFLSVLIPALHFNDVGLVLALTGTVAATSLTYLLPGLIFIGVHGDEFLALAERSWGCLSMDHFTTYHCIAWYLLLMPIWLGVARTGKRCLAFHREKKALQTPAQTFRLGRIKHKLSLTRQPKSSEHGNFESSPMAVESNSGKDTQYGSLPSSVEEDDPQEEYQTTADFFVAIGFVAFGIVALASGLLSIYWSMTGYN</sequence>
<feature type="transmembrane region" description="Helical" evidence="9">
    <location>
        <begin position="560"/>
        <end position="583"/>
    </location>
</feature>
<feature type="region of interest" description="Disordered" evidence="8">
    <location>
        <begin position="509"/>
        <end position="549"/>
    </location>
</feature>
<feature type="transmembrane region" description="Helical" evidence="9">
    <location>
        <begin position="410"/>
        <end position="434"/>
    </location>
</feature>
<evidence type="ECO:0000256" key="8">
    <source>
        <dbReference type="SAM" id="MobiDB-lite"/>
    </source>
</evidence>
<feature type="transmembrane region" description="Helical" evidence="9">
    <location>
        <begin position="242"/>
        <end position="261"/>
    </location>
</feature>
<feature type="domain" description="Amino acid transporter transmembrane" evidence="10">
    <location>
        <begin position="60"/>
        <end position="441"/>
    </location>
</feature>
<feature type="transmembrane region" description="Helical" evidence="9">
    <location>
        <begin position="63"/>
        <end position="85"/>
    </location>
</feature>
<keyword evidence="3" id="KW-0813">Transport</keyword>
<keyword evidence="4 9" id="KW-0812">Transmembrane</keyword>
<dbReference type="AlphaFoldDB" id="A0ABD3PH18"/>
<feature type="transmembrane region" description="Helical" evidence="9">
    <location>
        <begin position="204"/>
        <end position="222"/>
    </location>
</feature>
<feature type="transmembrane region" description="Helical" evidence="9">
    <location>
        <begin position="455"/>
        <end position="474"/>
    </location>
</feature>